<dbReference type="RefSeq" id="WP_376921312.1">
    <property type="nucleotide sequence ID" value="NZ_JBHRSW010000047.1"/>
</dbReference>
<dbReference type="Proteomes" id="UP001595478">
    <property type="component" value="Unassembled WGS sequence"/>
</dbReference>
<dbReference type="CDD" id="cd00609">
    <property type="entry name" value="AAT_like"/>
    <property type="match status" value="1"/>
</dbReference>
<dbReference type="GO" id="GO:0008483">
    <property type="term" value="F:transaminase activity"/>
    <property type="evidence" value="ECO:0007669"/>
    <property type="project" value="UniProtKB-KW"/>
</dbReference>
<evidence type="ECO:0000256" key="2">
    <source>
        <dbReference type="ARBA" id="ARBA00022898"/>
    </source>
</evidence>
<keyword evidence="8" id="KW-1185">Reference proteome</keyword>
<reference evidence="8" key="1">
    <citation type="journal article" date="2019" name="Int. J. Syst. Evol. Microbiol.">
        <title>The Global Catalogue of Microorganisms (GCM) 10K type strain sequencing project: providing services to taxonomists for standard genome sequencing and annotation.</title>
        <authorList>
            <consortium name="The Broad Institute Genomics Platform"/>
            <consortium name="The Broad Institute Genome Sequencing Center for Infectious Disease"/>
            <person name="Wu L."/>
            <person name="Ma J."/>
        </authorList>
    </citation>
    <scope>NUCLEOTIDE SEQUENCE [LARGE SCALE GENOMIC DNA]</scope>
    <source>
        <strain evidence="8">KCTC 52473</strain>
    </source>
</reference>
<evidence type="ECO:0000313" key="7">
    <source>
        <dbReference type="EMBL" id="MFC3123198.1"/>
    </source>
</evidence>
<dbReference type="SUPFAM" id="SSF53383">
    <property type="entry name" value="PLP-dependent transferases"/>
    <property type="match status" value="1"/>
</dbReference>
<comment type="caution">
    <text evidence="7">The sequence shown here is derived from an EMBL/GenBank/DDBJ whole genome shotgun (WGS) entry which is preliminary data.</text>
</comment>
<evidence type="ECO:0000256" key="4">
    <source>
        <dbReference type="ARBA" id="ARBA00023125"/>
    </source>
</evidence>
<keyword evidence="2" id="KW-0663">Pyridoxal phosphate</keyword>
<comment type="similarity">
    <text evidence="1">In the C-terminal section; belongs to the class-I pyridoxal-phosphate-dependent aminotransferase family.</text>
</comment>
<feature type="domain" description="HTH gntR-type" evidence="6">
    <location>
        <begin position="14"/>
        <end position="82"/>
    </location>
</feature>
<evidence type="ECO:0000259" key="6">
    <source>
        <dbReference type="PROSITE" id="PS50949"/>
    </source>
</evidence>
<evidence type="ECO:0000256" key="3">
    <source>
        <dbReference type="ARBA" id="ARBA00023015"/>
    </source>
</evidence>
<dbReference type="Gene3D" id="3.40.640.10">
    <property type="entry name" value="Type I PLP-dependent aspartate aminotransferase-like (Major domain)"/>
    <property type="match status" value="1"/>
</dbReference>
<dbReference type="SMART" id="SM00345">
    <property type="entry name" value="HTH_GNTR"/>
    <property type="match status" value="1"/>
</dbReference>
<dbReference type="InterPro" id="IPR036390">
    <property type="entry name" value="WH_DNA-bd_sf"/>
</dbReference>
<dbReference type="InterPro" id="IPR004839">
    <property type="entry name" value="Aminotransferase_I/II_large"/>
</dbReference>
<dbReference type="Gene3D" id="1.10.10.10">
    <property type="entry name" value="Winged helix-like DNA-binding domain superfamily/Winged helix DNA-binding domain"/>
    <property type="match status" value="1"/>
</dbReference>
<evidence type="ECO:0000256" key="5">
    <source>
        <dbReference type="ARBA" id="ARBA00023163"/>
    </source>
</evidence>
<name>A0ABV7FS80_9ALTE</name>
<dbReference type="SUPFAM" id="SSF46785">
    <property type="entry name" value="Winged helix' DNA-binding domain"/>
    <property type="match status" value="1"/>
</dbReference>
<protein>
    <submittedName>
        <fullName evidence="7">PLP-dependent aminotransferase family protein</fullName>
    </submittedName>
</protein>
<keyword evidence="4" id="KW-0238">DNA-binding</keyword>
<proteinExistence type="inferred from homology"/>
<dbReference type="InterPro" id="IPR051446">
    <property type="entry name" value="HTH_trans_reg/aminotransferase"/>
</dbReference>
<dbReference type="CDD" id="cd07377">
    <property type="entry name" value="WHTH_GntR"/>
    <property type="match status" value="1"/>
</dbReference>
<dbReference type="Pfam" id="PF00392">
    <property type="entry name" value="GntR"/>
    <property type="match status" value="1"/>
</dbReference>
<dbReference type="InterPro" id="IPR036388">
    <property type="entry name" value="WH-like_DNA-bd_sf"/>
</dbReference>
<dbReference type="PROSITE" id="PS50949">
    <property type="entry name" value="HTH_GNTR"/>
    <property type="match status" value="1"/>
</dbReference>
<gene>
    <name evidence="7" type="ORF">ACFOHL_16365</name>
</gene>
<sequence>MLEQLINIDKNASESLKDQIKRAISIAILDERISIHKPLPSSRKLSQALKVSRQTVMFAFEDLVGDGYLIAKSRRGYFANPEILKGTAKVDQTEAPVSQSKPDWQGRFAFTPSHQRNITKPSDWQKYPYPFISGQIDPASFPIAEWRECSKQALNVIAVKDWTSDQLEADDPMLIEQIRSRVLPRRGIWAKAEEILVTVGTQQSLYLLSTLLAGKGKTIAMENPGYPDARNIFCNHFDKVIEQAIDQDGLLINDNLNQADYAYITPSHQWPTSVTMPISRRKHLLKKAVEQDLIILEDDYEIESNYIDEPLPALKSLDIDDRVIYMSSFSKVLAPGLRMGFMVAPKALIDEARVLRRLMMRHPPLNNQRMTALFIARGHYDALIKRLWRVYKNNWHSMNDAIDKYIPTNIKLPVNGGTTSWIKGPDGLNCQILQKKAREQGILIELGDIAFADDSQAKQYFRLGFTVIPNHKIEAGIQKLAALIRELS</sequence>
<dbReference type="Pfam" id="PF00155">
    <property type="entry name" value="Aminotran_1_2"/>
    <property type="match status" value="1"/>
</dbReference>
<evidence type="ECO:0000313" key="8">
    <source>
        <dbReference type="Proteomes" id="UP001595478"/>
    </source>
</evidence>
<dbReference type="EMBL" id="JBHRSW010000047">
    <property type="protein sequence ID" value="MFC3123198.1"/>
    <property type="molecule type" value="Genomic_DNA"/>
</dbReference>
<accession>A0ABV7FS80</accession>
<organism evidence="7 8">
    <name type="scientific">Agaribacter flavus</name>
    <dbReference type="NCBI Taxonomy" id="1902781"/>
    <lineage>
        <taxon>Bacteria</taxon>
        <taxon>Pseudomonadati</taxon>
        <taxon>Pseudomonadota</taxon>
        <taxon>Gammaproteobacteria</taxon>
        <taxon>Alteromonadales</taxon>
        <taxon>Alteromonadaceae</taxon>
        <taxon>Agaribacter</taxon>
    </lineage>
</organism>
<dbReference type="InterPro" id="IPR015424">
    <property type="entry name" value="PyrdxlP-dep_Trfase"/>
</dbReference>
<keyword evidence="5" id="KW-0804">Transcription</keyword>
<dbReference type="InterPro" id="IPR000524">
    <property type="entry name" value="Tscrpt_reg_HTH_GntR"/>
</dbReference>
<dbReference type="PANTHER" id="PTHR46577:SF1">
    <property type="entry name" value="HTH-TYPE TRANSCRIPTIONAL REGULATORY PROTEIN GABR"/>
    <property type="match status" value="1"/>
</dbReference>
<dbReference type="PANTHER" id="PTHR46577">
    <property type="entry name" value="HTH-TYPE TRANSCRIPTIONAL REGULATORY PROTEIN GABR"/>
    <property type="match status" value="1"/>
</dbReference>
<keyword evidence="3" id="KW-0805">Transcription regulation</keyword>
<dbReference type="InterPro" id="IPR015421">
    <property type="entry name" value="PyrdxlP-dep_Trfase_major"/>
</dbReference>
<evidence type="ECO:0000256" key="1">
    <source>
        <dbReference type="ARBA" id="ARBA00005384"/>
    </source>
</evidence>
<keyword evidence="7" id="KW-0808">Transferase</keyword>
<keyword evidence="7" id="KW-0032">Aminotransferase</keyword>